<accession>A0A6M3LVS6</accession>
<name>A0A6M3LVS6_9ZZZZ</name>
<dbReference type="EMBL" id="MT143456">
    <property type="protein sequence ID" value="QJA97031.1"/>
    <property type="molecule type" value="Genomic_DNA"/>
</dbReference>
<organism evidence="1">
    <name type="scientific">viral metagenome</name>
    <dbReference type="NCBI Taxonomy" id="1070528"/>
    <lineage>
        <taxon>unclassified sequences</taxon>
        <taxon>metagenomes</taxon>
        <taxon>organismal metagenomes</taxon>
    </lineage>
</organism>
<reference evidence="1" key="1">
    <citation type="submission" date="2020-03" db="EMBL/GenBank/DDBJ databases">
        <title>The deep terrestrial virosphere.</title>
        <authorList>
            <person name="Holmfeldt K."/>
            <person name="Nilsson E."/>
            <person name="Simone D."/>
            <person name="Lopez-Fernandez M."/>
            <person name="Wu X."/>
            <person name="de Brujin I."/>
            <person name="Lundin D."/>
            <person name="Andersson A."/>
            <person name="Bertilsson S."/>
            <person name="Dopson M."/>
        </authorList>
    </citation>
    <scope>NUCLEOTIDE SEQUENCE</scope>
    <source>
        <strain evidence="1">MM415B06809</strain>
    </source>
</reference>
<dbReference type="AlphaFoldDB" id="A0A6M3LVS6"/>
<gene>
    <name evidence="1" type="ORF">MM415B06809_0005</name>
</gene>
<evidence type="ECO:0000313" key="1">
    <source>
        <dbReference type="EMBL" id="QJA97031.1"/>
    </source>
</evidence>
<proteinExistence type="predicted"/>
<protein>
    <submittedName>
        <fullName evidence="1">Uncharacterized protein</fullName>
    </submittedName>
</protein>
<sequence>MNIQKIISSYFQKREVDKADQQRYIEAVYPPMARFIFSDGKKSSGVVIKRTTKMVVIKMRDGKIIDRKLSRDHVEFFKAGVILM</sequence>